<reference evidence="1" key="2">
    <citation type="journal article" date="2015" name="Fish Shellfish Immunol.">
        <title>Early steps in the European eel (Anguilla anguilla)-Vibrio vulnificus interaction in the gills: Role of the RtxA13 toxin.</title>
        <authorList>
            <person name="Callol A."/>
            <person name="Pajuelo D."/>
            <person name="Ebbesson L."/>
            <person name="Teles M."/>
            <person name="MacKenzie S."/>
            <person name="Amaro C."/>
        </authorList>
    </citation>
    <scope>NUCLEOTIDE SEQUENCE</scope>
</reference>
<dbReference type="EMBL" id="GBXM01027117">
    <property type="protein sequence ID" value="JAH81460.1"/>
    <property type="molecule type" value="Transcribed_RNA"/>
</dbReference>
<sequence length="24" mass="2796">MTLQRHSSSVKRPRRVSLALIAWC</sequence>
<reference evidence="1" key="1">
    <citation type="submission" date="2014-11" db="EMBL/GenBank/DDBJ databases">
        <authorList>
            <person name="Amaro Gonzalez C."/>
        </authorList>
    </citation>
    <scope>NUCLEOTIDE SEQUENCE</scope>
</reference>
<evidence type="ECO:0000313" key="1">
    <source>
        <dbReference type="EMBL" id="JAH81460.1"/>
    </source>
</evidence>
<protein>
    <submittedName>
        <fullName evidence="1">Uncharacterized protein</fullName>
    </submittedName>
</protein>
<accession>A0A0E9VVW2</accession>
<dbReference type="AlphaFoldDB" id="A0A0E9VVW2"/>
<proteinExistence type="predicted"/>
<name>A0A0E9VVW2_ANGAN</name>
<organism evidence="1">
    <name type="scientific">Anguilla anguilla</name>
    <name type="common">European freshwater eel</name>
    <name type="synonym">Muraena anguilla</name>
    <dbReference type="NCBI Taxonomy" id="7936"/>
    <lineage>
        <taxon>Eukaryota</taxon>
        <taxon>Metazoa</taxon>
        <taxon>Chordata</taxon>
        <taxon>Craniata</taxon>
        <taxon>Vertebrata</taxon>
        <taxon>Euteleostomi</taxon>
        <taxon>Actinopterygii</taxon>
        <taxon>Neopterygii</taxon>
        <taxon>Teleostei</taxon>
        <taxon>Anguilliformes</taxon>
        <taxon>Anguillidae</taxon>
        <taxon>Anguilla</taxon>
    </lineage>
</organism>